<reference evidence="5 6" key="1">
    <citation type="journal article" date="2010" name="J. Bacteriol.">
        <title>The genetic basis of laboratory adaptation in Caulobacter crescentus.</title>
        <authorList>
            <person name="Marks M.E."/>
            <person name="Castro-Rojas C.M."/>
            <person name="Teiling C."/>
            <person name="Du L."/>
            <person name="Kapatral V."/>
            <person name="Walunas T.L."/>
            <person name="Crosson S."/>
        </authorList>
    </citation>
    <scope>NUCLEOTIDE SEQUENCE [LARGE SCALE GENOMIC DNA]</scope>
    <source>
        <strain evidence="6">NA1000 / CB15N</strain>
    </source>
</reference>
<dbReference type="AlphaFoldDB" id="A0A0H3CD86"/>
<dbReference type="RefSeq" id="WP_015923265.1">
    <property type="nucleotide sequence ID" value="NC_011916.1"/>
</dbReference>
<dbReference type="InterPro" id="IPR016169">
    <property type="entry name" value="FAD-bd_PCMH_sub2"/>
</dbReference>
<dbReference type="EMBL" id="CP001340">
    <property type="protein sequence ID" value="ACL96965.1"/>
    <property type="molecule type" value="Genomic_DNA"/>
</dbReference>
<dbReference type="PROSITE" id="PS51387">
    <property type="entry name" value="FAD_PCMH"/>
    <property type="match status" value="1"/>
</dbReference>
<dbReference type="HOGENOM" id="CLU_017779_4_1_5"/>
<sequence>MTKPVPADVVSRLKAVLGEGGWSQDRDVIAPKLVEWRGRWQGETPLLVTPRSTAEVAAVVGICAAEGVAITPQGGNTGLVAGQIPRGEILLSTQKLTAIRDVDPIDDAMVLEAGVTLYEAHQQAAKVGRRFTVGVASEGSCTIGGLISTNAGGTAVLRYGMMREQVLGIEAVLPNGEIWNGLKRLRKDNTGYDLKQLLIGAEGTLGIVTAASLKLQALLASRAVAIVGLASPANAIQLLARAKDETGGAVEAFELMGRLGFELTVRNVPGLRDPLPEAHPWYVLIEIASGEPGAAEAALERLLAGALERGLIADAAVAQTETQMKAFWHIREGHSAGQKPEGAVWKHDVSVPVSKIPDFIGQANAAIEKSFPGTRIVAFGHVGDGNVHYDVLQPVGGDGDAHGAQREAGAKIVHDITAGFGGSISAEHGLGAMKTAEALTYKDPIEVAALRAIRGALDPQRIMNPRVLF</sequence>
<dbReference type="GO" id="GO:0071949">
    <property type="term" value="F:FAD binding"/>
    <property type="evidence" value="ECO:0007669"/>
    <property type="project" value="InterPro"/>
</dbReference>
<evidence type="ECO:0000256" key="3">
    <source>
        <dbReference type="ARBA" id="ARBA00022827"/>
    </source>
</evidence>
<evidence type="ECO:0000256" key="2">
    <source>
        <dbReference type="ARBA" id="ARBA00022630"/>
    </source>
</evidence>
<dbReference type="GeneID" id="7332497"/>
<dbReference type="PhylomeDB" id="A0A0H3CD86"/>
<dbReference type="InterPro" id="IPR051264">
    <property type="entry name" value="FAD-oxidored/transferase_4"/>
</dbReference>
<dbReference type="GO" id="GO:0022904">
    <property type="term" value="P:respiratory electron transport chain"/>
    <property type="evidence" value="ECO:0007669"/>
    <property type="project" value="TreeGrafter"/>
</dbReference>
<gene>
    <name evidence="5" type="ordered locus">CCNA_03500</name>
</gene>
<dbReference type="Gene3D" id="3.30.43.10">
    <property type="entry name" value="Uridine Diphospho-n-acetylenolpyruvylglucosamine Reductase, domain 2"/>
    <property type="match status" value="1"/>
</dbReference>
<dbReference type="PANTHER" id="PTHR43716:SF2">
    <property type="entry name" value="BLL6224 PROTEIN"/>
    <property type="match status" value="1"/>
</dbReference>
<dbReference type="Gene3D" id="1.10.45.10">
    <property type="entry name" value="Vanillyl-alcohol Oxidase, Chain A, domain 4"/>
    <property type="match status" value="1"/>
</dbReference>
<dbReference type="InterPro" id="IPR006094">
    <property type="entry name" value="Oxid_FAD_bind_N"/>
</dbReference>
<evidence type="ECO:0000256" key="1">
    <source>
        <dbReference type="ARBA" id="ARBA00008000"/>
    </source>
</evidence>
<dbReference type="Gene3D" id="3.30.70.2190">
    <property type="match status" value="1"/>
</dbReference>
<dbReference type="InterPro" id="IPR016166">
    <property type="entry name" value="FAD-bd_PCMH"/>
</dbReference>
<feature type="domain" description="FAD-binding PCMH-type" evidence="4">
    <location>
        <begin position="40"/>
        <end position="218"/>
    </location>
</feature>
<dbReference type="SUPFAM" id="SSF56176">
    <property type="entry name" value="FAD-binding/transporter-associated domain-like"/>
    <property type="match status" value="1"/>
</dbReference>
<keyword evidence="6" id="KW-1185">Reference proteome</keyword>
<dbReference type="InterPro" id="IPR016171">
    <property type="entry name" value="Vanillyl_alc_oxidase_C-sub2"/>
</dbReference>
<keyword evidence="2" id="KW-0285">Flavoprotein</keyword>
<dbReference type="InterPro" id="IPR036318">
    <property type="entry name" value="FAD-bd_PCMH-like_sf"/>
</dbReference>
<name>A0A0H3CD86_CAUVN</name>
<dbReference type="KEGG" id="ccs:CCNA_03500"/>
<evidence type="ECO:0000313" key="5">
    <source>
        <dbReference type="EMBL" id="ACL96965.1"/>
    </source>
</evidence>
<dbReference type="InterPro" id="IPR004113">
    <property type="entry name" value="FAD-bd_oxidored_4_C"/>
</dbReference>
<dbReference type="PATRIC" id="fig|565050.3.peg.3414"/>
<dbReference type="Gene3D" id="3.30.70.2740">
    <property type="match status" value="1"/>
</dbReference>
<organism evidence="5 6">
    <name type="scientific">Caulobacter vibrioides (strain NA1000 / CB15N)</name>
    <name type="common">Caulobacter crescentus</name>
    <dbReference type="NCBI Taxonomy" id="565050"/>
    <lineage>
        <taxon>Bacteria</taxon>
        <taxon>Pseudomonadati</taxon>
        <taxon>Pseudomonadota</taxon>
        <taxon>Alphaproteobacteria</taxon>
        <taxon>Caulobacterales</taxon>
        <taxon>Caulobacteraceae</taxon>
        <taxon>Caulobacter</taxon>
    </lineage>
</organism>
<protein>
    <submittedName>
        <fullName evidence="5">FAD/FMN-containing dehydrogenase</fullName>
    </submittedName>
</protein>
<dbReference type="InterPro" id="IPR016167">
    <property type="entry name" value="FAD-bd_PCMH_sub1"/>
</dbReference>
<dbReference type="Pfam" id="PF02913">
    <property type="entry name" value="FAD-oxidase_C"/>
    <property type="match status" value="1"/>
</dbReference>
<dbReference type="SUPFAM" id="SSF55103">
    <property type="entry name" value="FAD-linked oxidases, C-terminal domain"/>
    <property type="match status" value="1"/>
</dbReference>
<dbReference type="RefSeq" id="YP_002518873.1">
    <property type="nucleotide sequence ID" value="NC_011916.1"/>
</dbReference>
<dbReference type="GO" id="GO:0003824">
    <property type="term" value="F:catalytic activity"/>
    <property type="evidence" value="ECO:0007669"/>
    <property type="project" value="InterPro"/>
</dbReference>
<dbReference type="Proteomes" id="UP000001364">
    <property type="component" value="Chromosome"/>
</dbReference>
<dbReference type="OrthoDB" id="9809290at2"/>
<dbReference type="InterPro" id="IPR016164">
    <property type="entry name" value="FAD-linked_Oxase-like_C"/>
</dbReference>
<keyword evidence="3" id="KW-0274">FAD</keyword>
<dbReference type="Pfam" id="PF01565">
    <property type="entry name" value="FAD_binding_4"/>
    <property type="match status" value="1"/>
</dbReference>
<dbReference type="PANTHER" id="PTHR43716">
    <property type="entry name" value="D-2-HYDROXYGLUTARATE DEHYDROGENASE, MITOCHONDRIAL"/>
    <property type="match status" value="1"/>
</dbReference>
<evidence type="ECO:0000259" key="4">
    <source>
        <dbReference type="PROSITE" id="PS51387"/>
    </source>
</evidence>
<evidence type="ECO:0000313" key="6">
    <source>
        <dbReference type="Proteomes" id="UP000001364"/>
    </source>
</evidence>
<dbReference type="Gene3D" id="3.30.465.10">
    <property type="match status" value="1"/>
</dbReference>
<proteinExistence type="inferred from homology"/>
<comment type="similarity">
    <text evidence="1">Belongs to the FAD-binding oxidoreductase/transferase type 4 family.</text>
</comment>
<accession>A0A0H3CD86</accession>